<dbReference type="GeneID" id="15956883"/>
<dbReference type="KEGG" id="vg:15956883"/>
<evidence type="ECO:0000313" key="1">
    <source>
        <dbReference type="EMBL" id="AGN12139.1"/>
    </source>
</evidence>
<sequence>MKLSEFILGSYINVPKEGEGYINFISKDYITVCLHEIPHNKEYAEHARLPYRQVLILIYRANWDELKVIEGRENRFNNVQFKHKDREFFR</sequence>
<evidence type="ECO:0000313" key="2">
    <source>
        <dbReference type="Proteomes" id="UP000201670"/>
    </source>
</evidence>
<protein>
    <submittedName>
        <fullName evidence="1">Uncharacterized protein</fullName>
    </submittedName>
</protein>
<dbReference type="EMBL" id="HQ337021">
    <property type="protein sequence ID" value="AGN12139.1"/>
    <property type="molecule type" value="Genomic_DNA"/>
</dbReference>
<dbReference type="RefSeq" id="YP_008130128.1">
    <property type="nucleotide sequence ID" value="NC_021559.1"/>
</dbReference>
<organism evidence="1 2">
    <name type="scientific">Prochlorococcus phage P-SSM3</name>
    <dbReference type="NCBI Taxonomy" id="536453"/>
    <lineage>
        <taxon>Viruses</taxon>
        <taxon>Duplodnaviria</taxon>
        <taxon>Heunggongvirae</taxon>
        <taxon>Uroviricota</taxon>
        <taxon>Caudoviricetes</taxon>
        <taxon>Pantevenvirales</taxon>
        <taxon>Kyanoviridae</taxon>
        <taxon>Ronodorvirus</taxon>
        <taxon>Ronodorvirus pssm3</taxon>
    </lineage>
</organism>
<gene>
    <name evidence="1" type="ORF">PRAG_00202</name>
</gene>
<name>R9S7X4_9CAUD</name>
<keyword evidence="2" id="KW-1185">Reference proteome</keyword>
<dbReference type="Proteomes" id="UP000201670">
    <property type="component" value="Segment"/>
</dbReference>
<reference evidence="1 2" key="1">
    <citation type="submission" date="2010-10" db="EMBL/GenBank/DDBJ databases">
        <title>The Genome Sequence of Prochlorococcus phage P-SSM3.</title>
        <authorList>
            <consortium name="The Broad Institute Genome Sequencing Platform"/>
            <person name="Henn M.R."/>
            <person name="Sullivan M.S."/>
            <person name="Osburne M.S."/>
            <person name="Levin J."/>
            <person name="Malboeuf C."/>
            <person name="Casali M."/>
            <person name="Russ C."/>
            <person name="Lennon N."/>
            <person name="Chapman S.B."/>
            <person name="Erlich R."/>
            <person name="Young S.K."/>
            <person name="Yandava C."/>
            <person name="Zeng Q."/>
            <person name="Alvarado L."/>
            <person name="Anderson S."/>
            <person name="Berlin A."/>
            <person name="Chen Z."/>
            <person name="Freedman E."/>
            <person name="Gellesch M."/>
            <person name="Goldberg J."/>
            <person name="Green L."/>
            <person name="Griggs A."/>
            <person name="Gujja S."/>
            <person name="Heilman E.R."/>
            <person name="Heiman D."/>
            <person name="Hollinger A."/>
            <person name="Howarth C."/>
            <person name="Larson L."/>
            <person name="Mehta T."/>
            <person name="Pearson M."/>
            <person name="Roberts A."/>
            <person name="Ryan E."/>
            <person name="Saif S."/>
            <person name="Shea T."/>
            <person name="Shenoy N."/>
            <person name="Sisk P."/>
            <person name="Stolte C."/>
            <person name="Sykes S."/>
            <person name="White J."/>
            <person name="Yu Q."/>
            <person name="Coleman M.L."/>
            <person name="Huang K.H."/>
            <person name="Weigele P.R."/>
            <person name="DeFrancesco A.S."/>
            <person name="Kern S.E."/>
            <person name="Thompson L.R."/>
            <person name="Fu R."/>
            <person name="Hombeck B."/>
            <person name="Chisholm S.W."/>
            <person name="Haas B."/>
            <person name="Nusbaum C."/>
            <person name="Birren B."/>
        </authorList>
    </citation>
    <scope>NUCLEOTIDE SEQUENCE [LARGE SCALE GENOMIC DNA]</scope>
    <source>
        <strain evidence="1 2">P-SSM3</strain>
    </source>
</reference>
<proteinExistence type="predicted"/>
<accession>R9S7X4</accession>